<evidence type="ECO:0000256" key="3">
    <source>
        <dbReference type="ARBA" id="ARBA00022475"/>
    </source>
</evidence>
<feature type="transmembrane region" description="Helical" evidence="10">
    <location>
        <begin position="142"/>
        <end position="163"/>
    </location>
</feature>
<evidence type="ECO:0000256" key="1">
    <source>
        <dbReference type="ARBA" id="ARBA00004651"/>
    </source>
</evidence>
<reference evidence="12 13" key="1">
    <citation type="submission" date="2020-01" db="EMBL/GenBank/DDBJ databases">
        <title>Paenibacillus sp. nov., isolated from tomato rhizosphere.</title>
        <authorList>
            <person name="Weon H.-Y."/>
            <person name="Lee S.A."/>
        </authorList>
    </citation>
    <scope>NUCLEOTIDE SEQUENCE [LARGE SCALE GENOMIC DNA]</scope>
    <source>
        <strain evidence="12 13">12200R-189</strain>
    </source>
</reference>
<gene>
    <name evidence="12" type="ORF">GXP70_05610</name>
</gene>
<comment type="subcellular location">
    <subcellularLocation>
        <location evidence="1">Cell membrane</location>
        <topology evidence="1">Multi-pass membrane protein</topology>
    </subcellularLocation>
</comment>
<comment type="similarity">
    <text evidence="2">Belongs to the acyltransferase 3 family.</text>
</comment>
<evidence type="ECO:0000313" key="13">
    <source>
        <dbReference type="Proteomes" id="UP000476064"/>
    </source>
</evidence>
<dbReference type="GO" id="GO:0016747">
    <property type="term" value="F:acyltransferase activity, transferring groups other than amino-acyl groups"/>
    <property type="evidence" value="ECO:0007669"/>
    <property type="project" value="InterPro"/>
</dbReference>
<dbReference type="Pfam" id="PF01757">
    <property type="entry name" value="Acyl_transf_3"/>
    <property type="match status" value="1"/>
</dbReference>
<evidence type="ECO:0000256" key="2">
    <source>
        <dbReference type="ARBA" id="ARBA00007400"/>
    </source>
</evidence>
<dbReference type="GO" id="GO:0009103">
    <property type="term" value="P:lipopolysaccharide biosynthetic process"/>
    <property type="evidence" value="ECO:0007669"/>
    <property type="project" value="TreeGrafter"/>
</dbReference>
<keyword evidence="13" id="KW-1185">Reference proteome</keyword>
<dbReference type="InterPro" id="IPR002656">
    <property type="entry name" value="Acyl_transf_3_dom"/>
</dbReference>
<dbReference type="GO" id="GO:0005886">
    <property type="term" value="C:plasma membrane"/>
    <property type="evidence" value="ECO:0007669"/>
    <property type="project" value="UniProtKB-SubCell"/>
</dbReference>
<dbReference type="CDD" id="cd01840">
    <property type="entry name" value="SGNH_hydrolase_yrhL_like"/>
    <property type="match status" value="1"/>
</dbReference>
<protein>
    <submittedName>
        <fullName evidence="12">Acetyltransferase</fullName>
    </submittedName>
</protein>
<evidence type="ECO:0000256" key="6">
    <source>
        <dbReference type="ARBA" id="ARBA00022989"/>
    </source>
</evidence>
<dbReference type="InterPro" id="IPR050879">
    <property type="entry name" value="Acyltransferase_3"/>
</dbReference>
<feature type="transmembrane region" description="Helical" evidence="10">
    <location>
        <begin position="37"/>
        <end position="58"/>
    </location>
</feature>
<feature type="domain" description="Acyltransferase 3" evidence="11">
    <location>
        <begin position="12"/>
        <end position="329"/>
    </location>
</feature>
<evidence type="ECO:0000256" key="5">
    <source>
        <dbReference type="ARBA" id="ARBA00022692"/>
    </source>
</evidence>
<feature type="region of interest" description="Disordered" evidence="9">
    <location>
        <begin position="410"/>
        <end position="608"/>
    </location>
</feature>
<sequence>MPKPIGSSRYIPGLDGLRAIAVIAVIAYHLNLSWVPGGLLGVGIFFVLSGYLITDILLKQHARDGKLDLRDFWIRRARRLLPAMMIMLALVSAWLLVTDSARLAAMKGEIVSALLYFSNWRLIFHNVSYFESFGPPSPLGHLWSLAVEEQFYLVWPLLLVFLIRAVKRRGWLMVMILAGAAVSAGAMAWLYVPGLDPSRVYYGTDTRAFGLLIGAALAVVWPSWKLSASVSRRGGMAVDAVGTAGLAVVALMIATVGEYDAFLYRGGMVVLSFATAAVVAAMAHPASRLARAIGSKPLQWLGARSYGIYLYHYPVIALSTPQAQVDEFHPLRALLQVLASIALAELSWRYVEEPIRHGAIGKLRSRMSEGFRGRRTGRSRVMMFACIGVLAIASVSCSSQHNLVLGDNGGSQTADGSHGGSNSGIIDTGTQEGAAGAAGSAHEDGKDGGAGSGAAGGDAAGNGTGAAGTGGAGDVTQGGSGGGSAAPDQSAAQGGSAGSADGAGAAESGTDGAHGSGGSAGSAGDGAPGGSSGSSDAGSGAGTGSGSSGGADQGSAGQGAGTGASGSTTGSGGTTGSGSTAGKPDTSGGNGTKPPANAGSGANSAKPPAELPIAKDGITVIGDSVILDAKPYLEKLIPDIVVEGKVGRQMAQADDVIADLKQRKQLGKTVVIELGTNGSFSQKQLDQLIASIGGDRTIYFVNTRVPRKWQDVVNDMLTDTVADTANAKLIDWYTASKGHEDFFGKDGVHLKRSGGEFFANMIVSSLQ</sequence>
<feature type="compositionally biased region" description="Gly residues" evidence="9">
    <location>
        <begin position="512"/>
        <end position="532"/>
    </location>
</feature>
<keyword evidence="7 10" id="KW-0472">Membrane</keyword>
<keyword evidence="5 10" id="KW-0812">Transmembrane</keyword>
<name>A0A6C0FVJ0_9BACL</name>
<keyword evidence="6 10" id="KW-1133">Transmembrane helix</keyword>
<evidence type="ECO:0000256" key="4">
    <source>
        <dbReference type="ARBA" id="ARBA00022679"/>
    </source>
</evidence>
<keyword evidence="8" id="KW-0012">Acyltransferase</keyword>
<feature type="compositionally biased region" description="Low complexity" evidence="9">
    <location>
        <begin position="485"/>
        <end position="511"/>
    </location>
</feature>
<dbReference type="AlphaFoldDB" id="A0A6C0FVJ0"/>
<feature type="compositionally biased region" description="Gly residues" evidence="9">
    <location>
        <begin position="448"/>
        <end position="484"/>
    </location>
</feature>
<dbReference type="Gene3D" id="3.40.50.1110">
    <property type="entry name" value="SGNH hydrolase"/>
    <property type="match status" value="1"/>
</dbReference>
<keyword evidence="4 12" id="KW-0808">Transferase</keyword>
<evidence type="ECO:0000256" key="9">
    <source>
        <dbReference type="SAM" id="MobiDB-lite"/>
    </source>
</evidence>
<evidence type="ECO:0000256" key="7">
    <source>
        <dbReference type="ARBA" id="ARBA00023136"/>
    </source>
</evidence>
<dbReference type="KEGG" id="plyc:GXP70_05610"/>
<dbReference type="Proteomes" id="UP000476064">
    <property type="component" value="Chromosome"/>
</dbReference>
<feature type="transmembrane region" description="Helical" evidence="10">
    <location>
        <begin position="262"/>
        <end position="283"/>
    </location>
</feature>
<evidence type="ECO:0000259" key="11">
    <source>
        <dbReference type="Pfam" id="PF01757"/>
    </source>
</evidence>
<keyword evidence="3" id="KW-1003">Cell membrane</keyword>
<dbReference type="InterPro" id="IPR036514">
    <property type="entry name" value="SGNH_hydro_sf"/>
</dbReference>
<dbReference type="PANTHER" id="PTHR23028">
    <property type="entry name" value="ACETYLTRANSFERASE"/>
    <property type="match status" value="1"/>
</dbReference>
<dbReference type="RefSeq" id="WP_162355547.1">
    <property type="nucleotide sequence ID" value="NZ_CP048209.1"/>
</dbReference>
<proteinExistence type="inferred from homology"/>
<evidence type="ECO:0000256" key="10">
    <source>
        <dbReference type="SAM" id="Phobius"/>
    </source>
</evidence>
<evidence type="ECO:0000313" key="12">
    <source>
        <dbReference type="EMBL" id="QHT59481.1"/>
    </source>
</evidence>
<feature type="transmembrane region" description="Helical" evidence="10">
    <location>
        <begin position="170"/>
        <end position="192"/>
    </location>
</feature>
<dbReference type="EMBL" id="CP048209">
    <property type="protein sequence ID" value="QHT59481.1"/>
    <property type="molecule type" value="Genomic_DNA"/>
</dbReference>
<feature type="transmembrane region" description="Helical" evidence="10">
    <location>
        <begin position="236"/>
        <end position="256"/>
    </location>
</feature>
<feature type="transmembrane region" description="Helical" evidence="10">
    <location>
        <begin position="381"/>
        <end position="401"/>
    </location>
</feature>
<feature type="compositionally biased region" description="Gly residues" evidence="9">
    <location>
        <begin position="539"/>
        <end position="576"/>
    </location>
</feature>
<evidence type="ECO:0000256" key="8">
    <source>
        <dbReference type="ARBA" id="ARBA00023315"/>
    </source>
</evidence>
<dbReference type="SUPFAM" id="SSF52266">
    <property type="entry name" value="SGNH hydrolase"/>
    <property type="match status" value="1"/>
</dbReference>
<feature type="transmembrane region" description="Helical" evidence="10">
    <location>
        <begin position="79"/>
        <end position="97"/>
    </location>
</feature>
<accession>A0A6C0FVJ0</accession>
<feature type="transmembrane region" description="Helical" evidence="10">
    <location>
        <begin position="207"/>
        <end position="224"/>
    </location>
</feature>
<organism evidence="12 13">
    <name type="scientific">Paenibacillus lycopersici</name>
    <dbReference type="NCBI Taxonomy" id="2704462"/>
    <lineage>
        <taxon>Bacteria</taxon>
        <taxon>Bacillati</taxon>
        <taxon>Bacillota</taxon>
        <taxon>Bacilli</taxon>
        <taxon>Bacillales</taxon>
        <taxon>Paenibacillaceae</taxon>
        <taxon>Paenibacillus</taxon>
    </lineage>
</organism>
<dbReference type="PANTHER" id="PTHR23028:SF53">
    <property type="entry name" value="ACYL_TRANSF_3 DOMAIN-CONTAINING PROTEIN"/>
    <property type="match status" value="1"/>
</dbReference>